<evidence type="ECO:0000256" key="3">
    <source>
        <dbReference type="ARBA" id="ARBA00022692"/>
    </source>
</evidence>
<evidence type="ECO:0000259" key="12">
    <source>
        <dbReference type="PROSITE" id="PS50821"/>
    </source>
</evidence>
<feature type="transmembrane region" description="Helical" evidence="10">
    <location>
        <begin position="1005"/>
        <end position="1025"/>
    </location>
</feature>
<dbReference type="InterPro" id="IPR003165">
    <property type="entry name" value="Piwi"/>
</dbReference>
<dbReference type="SUPFAM" id="SSF81321">
    <property type="entry name" value="Family A G protein-coupled receptor-like"/>
    <property type="match status" value="1"/>
</dbReference>
<evidence type="ECO:0000256" key="2">
    <source>
        <dbReference type="ARBA" id="ARBA00022490"/>
    </source>
</evidence>
<dbReference type="CDD" id="cd04658">
    <property type="entry name" value="Piwi_piwi-like_Euk"/>
    <property type="match status" value="1"/>
</dbReference>
<evidence type="ECO:0000256" key="5">
    <source>
        <dbReference type="ARBA" id="ARBA00022884"/>
    </source>
</evidence>
<evidence type="ECO:0000256" key="1">
    <source>
        <dbReference type="ARBA" id="ARBA00004370"/>
    </source>
</evidence>
<accession>A0A8C5P856</accession>
<dbReference type="PROSITE" id="PS50262">
    <property type="entry name" value="G_PROTEIN_RECEP_F1_2"/>
    <property type="match status" value="1"/>
</dbReference>
<dbReference type="CDD" id="cd02845">
    <property type="entry name" value="PAZ_piwi_like"/>
    <property type="match status" value="1"/>
</dbReference>
<dbReference type="PROSITE" id="PS50822">
    <property type="entry name" value="PIWI"/>
    <property type="match status" value="1"/>
</dbReference>
<comment type="subcellular location">
    <subcellularLocation>
        <location evidence="1">Membrane</location>
    </subcellularLocation>
</comment>
<feature type="domain" description="PAZ" evidence="12">
    <location>
        <begin position="224"/>
        <end position="364"/>
    </location>
</feature>
<proteinExistence type="inferred from homology"/>
<dbReference type="SUPFAM" id="SSF101690">
    <property type="entry name" value="PAZ domain"/>
    <property type="match status" value="1"/>
</dbReference>
<dbReference type="InterPro" id="IPR036397">
    <property type="entry name" value="RNaseH_sf"/>
</dbReference>
<dbReference type="Gene3D" id="1.20.1070.10">
    <property type="entry name" value="Rhodopsin 7-helix transmembrane proteins"/>
    <property type="match status" value="1"/>
</dbReference>
<name>A0A8C5P856_9ANUR</name>
<feature type="transmembrane region" description="Helical" evidence="10">
    <location>
        <begin position="1046"/>
        <end position="1064"/>
    </location>
</feature>
<reference evidence="14" key="2">
    <citation type="submission" date="2025-09" db="UniProtKB">
        <authorList>
            <consortium name="Ensembl"/>
        </authorList>
    </citation>
    <scope>IDENTIFICATION</scope>
</reference>
<feature type="domain" description="Piwi" evidence="13">
    <location>
        <begin position="528"/>
        <end position="796"/>
    </location>
</feature>
<dbReference type="FunFam" id="3.30.420.10:FF:000014">
    <property type="entry name" value="Piwi-like RNA-mediated gene silencing 1"/>
    <property type="match status" value="1"/>
</dbReference>
<dbReference type="InterPro" id="IPR012337">
    <property type="entry name" value="RNaseH-like_sf"/>
</dbReference>
<dbReference type="InterPro" id="IPR000276">
    <property type="entry name" value="GPCR_Rhodpsn"/>
</dbReference>
<feature type="domain" description="G-protein coupled receptors family 1 profile" evidence="11">
    <location>
        <begin position="852"/>
        <end position="1096"/>
    </location>
</feature>
<feature type="transmembrane region" description="Helical" evidence="10">
    <location>
        <begin position="833"/>
        <end position="860"/>
    </location>
</feature>
<dbReference type="Pfam" id="PF23278">
    <property type="entry name" value="Piwi_N"/>
    <property type="match status" value="1"/>
</dbReference>
<dbReference type="Proteomes" id="UP000694569">
    <property type="component" value="Unplaced"/>
</dbReference>
<dbReference type="GO" id="GO:0003723">
    <property type="term" value="F:RNA binding"/>
    <property type="evidence" value="ECO:0007669"/>
    <property type="project" value="UniProtKB-KW"/>
</dbReference>
<keyword evidence="4" id="KW-0810">Translation regulation</keyword>
<evidence type="ECO:0000256" key="10">
    <source>
        <dbReference type="SAM" id="Phobius"/>
    </source>
</evidence>
<dbReference type="Gene3D" id="3.40.50.2300">
    <property type="match status" value="1"/>
</dbReference>
<keyword evidence="6 10" id="KW-1133">Transmembrane helix</keyword>
<dbReference type="SMART" id="SM00950">
    <property type="entry name" value="Piwi"/>
    <property type="match status" value="1"/>
</dbReference>
<dbReference type="FunFam" id="1.20.1070.10:FF:000096">
    <property type="entry name" value="Odorant receptor 131-2"/>
    <property type="match status" value="1"/>
</dbReference>
<dbReference type="GO" id="GO:0004930">
    <property type="term" value="F:G protein-coupled receptor activity"/>
    <property type="evidence" value="ECO:0007669"/>
    <property type="project" value="InterPro"/>
</dbReference>
<dbReference type="GO" id="GO:0006417">
    <property type="term" value="P:regulation of translation"/>
    <property type="evidence" value="ECO:0007669"/>
    <property type="project" value="UniProtKB-KW"/>
</dbReference>
<dbReference type="GO" id="GO:0016020">
    <property type="term" value="C:membrane"/>
    <property type="evidence" value="ECO:0007669"/>
    <property type="project" value="UniProtKB-SubCell"/>
</dbReference>
<keyword evidence="7 10" id="KW-0472">Membrane</keyword>
<dbReference type="Pfam" id="PF00001">
    <property type="entry name" value="7tm_1"/>
    <property type="match status" value="1"/>
</dbReference>
<dbReference type="GO" id="GO:0031047">
    <property type="term" value="P:regulatory ncRNA-mediated gene silencing"/>
    <property type="evidence" value="ECO:0007669"/>
    <property type="project" value="UniProtKB-KW"/>
</dbReference>
<dbReference type="Ensembl" id="ENSLLET00000004078.1">
    <property type="protein sequence ID" value="ENSLLEP00000003894.1"/>
    <property type="gene ID" value="ENSLLEG00000002506.1"/>
</dbReference>
<dbReference type="InterPro" id="IPR036085">
    <property type="entry name" value="PAZ_dom_sf"/>
</dbReference>
<feature type="transmembrane region" description="Helical" evidence="10">
    <location>
        <begin position="1070"/>
        <end position="1091"/>
    </location>
</feature>
<dbReference type="Pfam" id="PF02171">
    <property type="entry name" value="Piwi"/>
    <property type="match status" value="1"/>
</dbReference>
<dbReference type="SUPFAM" id="SSF53098">
    <property type="entry name" value="Ribonuclease H-like"/>
    <property type="match status" value="1"/>
</dbReference>
<organism evidence="14 15">
    <name type="scientific">Leptobrachium leishanense</name>
    <name type="common">Leishan spiny toad</name>
    <dbReference type="NCBI Taxonomy" id="445787"/>
    <lineage>
        <taxon>Eukaryota</taxon>
        <taxon>Metazoa</taxon>
        <taxon>Chordata</taxon>
        <taxon>Craniata</taxon>
        <taxon>Vertebrata</taxon>
        <taxon>Euteleostomi</taxon>
        <taxon>Amphibia</taxon>
        <taxon>Batrachia</taxon>
        <taxon>Anura</taxon>
        <taxon>Pelobatoidea</taxon>
        <taxon>Megophryidae</taxon>
        <taxon>Leptobrachium</taxon>
    </lineage>
</organism>
<comment type="similarity">
    <text evidence="9">Belongs to the argonaute family.</text>
</comment>
<evidence type="ECO:0000259" key="13">
    <source>
        <dbReference type="PROSITE" id="PS50822"/>
    </source>
</evidence>
<evidence type="ECO:0000313" key="15">
    <source>
        <dbReference type="Proteomes" id="UP000694569"/>
    </source>
</evidence>
<dbReference type="InterPro" id="IPR017452">
    <property type="entry name" value="GPCR_Rhodpsn_7TM"/>
</dbReference>
<sequence>MEAGAVARPSVTQLSAGVQDIVISERGGRRRDFHDLGVLTRQEMAHVKDSKTGATGTPQMLITNHIKLVSRPQWVLYQYHIDFKPPMEARRLRTALLYQHEELLGLARAFDGAILFLPRRLNKVTEVVSQTRNKESVKITITLTNELPPTSPTCFQFYNIIFKRILKILNMTQIGRNYYNPKDAILISAHSLNIWPGFTASILQYESSIMLNIDVSHKVLRNETVYDMLASYFARHGPKAGKDVLAKETLGQIVLTQYNNRTYRVDEIFWNMNPQSTFKKYDGTDISFVEYYKTCLFFSSLAPHCVALAIEWVSRRLTSLYYVQYGIQIKDLQQPLIANIPKKVKPGEKAGPLLLIPELCHLTGLTDKMRSDFTVMKDLAVYTRLDPSQRVNVVDKFLNRINRDVIVQKELRDWGLSFDSKLLMFQGRTLPAEKIVTTGGSYSYEPGFAEWTRAMKSYSLVTAINLNSWLLLFTRRNYDEANQLLQHLFKVSGQLGIYLNNANMLEIEDSQAAYMHALRQHVTNTTQMVVCVLSGAQKAKYDSIKRFLCVDRPTPSQCVLAKTLSRPNTILAVALKIALQMNCKMGGALWSLEIPLPEAMVVGIDCYHDTLAGRKSIAAFVASMNKGLTSWFSRCVVQDQRQEIVDGLLVCMLAALQAYRSYQQVLPKKILIYRDGVGDGQLKTIVNYEIKQFTDCIRSVEPNYNPKLVVVVVKKRINARFFGCGSGRLYNPLPGTIIDTEVTRPEWYDFFLISQSVRQGTVSPTHYNVIYDTLGMPPDYLQRFTYKLCHLYYNWSIEFHLLLWCCSMMVNSTDVQANVSRPLSLLENLNIEVMWITILTPTLVCYFCFVYIIAVILSVYLSSPHIQDNGRYVLFAHMLINDSVYLSIGVFLMIVSIYKVYFPVTICYLLVMVTSTSFKVTPYNLAVMSLERYVAICFPLRHAEICTRQKSGVAIALIWVMGLIPNIVDFIILASSAKFGFFSQYVLCSRASFLNTAVQNVLRSLVHALTFSLVGLIILFTYIKIMVVATKIHSGKGSASKASKTVILHAFQLLLCMTAFTYPITEKYLMQYSLLIPAINFCLFMFMPRFLSPIIYGIRDDAFRACIARYVFCKPVRVDSNLLNG</sequence>
<feature type="transmembrane region" description="Helical" evidence="10">
    <location>
        <begin position="900"/>
        <end position="918"/>
    </location>
</feature>
<evidence type="ECO:0000313" key="14">
    <source>
        <dbReference type="Ensembl" id="ENSLLEP00000003894.1"/>
    </source>
</evidence>
<evidence type="ECO:0000256" key="9">
    <source>
        <dbReference type="RuleBase" id="RU361178"/>
    </source>
</evidence>
<dbReference type="InterPro" id="IPR003100">
    <property type="entry name" value="PAZ_dom"/>
</dbReference>
<feature type="transmembrane region" description="Helical" evidence="10">
    <location>
        <begin position="951"/>
        <end position="974"/>
    </location>
</feature>
<dbReference type="Pfam" id="PF08699">
    <property type="entry name" value="ArgoL1"/>
    <property type="match status" value="1"/>
</dbReference>
<protein>
    <submittedName>
        <fullName evidence="14">Uncharacterized protein</fullName>
    </submittedName>
</protein>
<keyword evidence="3 10" id="KW-0812">Transmembrane</keyword>
<evidence type="ECO:0000256" key="8">
    <source>
        <dbReference type="ARBA" id="ARBA00023158"/>
    </source>
</evidence>
<evidence type="ECO:0000259" key="11">
    <source>
        <dbReference type="PROSITE" id="PS50262"/>
    </source>
</evidence>
<evidence type="ECO:0000256" key="4">
    <source>
        <dbReference type="ARBA" id="ARBA00022845"/>
    </source>
</evidence>
<reference evidence="14" key="1">
    <citation type="submission" date="2025-08" db="UniProtKB">
        <authorList>
            <consortium name="Ensembl"/>
        </authorList>
    </citation>
    <scope>IDENTIFICATION</scope>
</reference>
<keyword evidence="5" id="KW-0694">RNA-binding</keyword>
<dbReference type="Pfam" id="PF02170">
    <property type="entry name" value="PAZ"/>
    <property type="match status" value="2"/>
</dbReference>
<dbReference type="AlphaFoldDB" id="A0A8C5P856"/>
<evidence type="ECO:0000256" key="6">
    <source>
        <dbReference type="ARBA" id="ARBA00022989"/>
    </source>
</evidence>
<dbReference type="Gene3D" id="3.30.420.10">
    <property type="entry name" value="Ribonuclease H-like superfamily/Ribonuclease H"/>
    <property type="match status" value="1"/>
</dbReference>
<keyword evidence="2" id="KW-0963">Cytoplasm</keyword>
<dbReference type="CDD" id="cd00637">
    <property type="entry name" value="7tm_classA_rhodopsin-like"/>
    <property type="match status" value="1"/>
</dbReference>
<dbReference type="GeneTree" id="ENSGT00950000183200"/>
<dbReference type="PROSITE" id="PS50821">
    <property type="entry name" value="PAZ"/>
    <property type="match status" value="1"/>
</dbReference>
<dbReference type="OrthoDB" id="445936at2759"/>
<feature type="transmembrane region" description="Helical" evidence="10">
    <location>
        <begin position="872"/>
        <end position="894"/>
    </location>
</feature>
<keyword evidence="15" id="KW-1185">Reference proteome</keyword>
<keyword evidence="8" id="KW-0943">RNA-mediated gene silencing</keyword>
<dbReference type="Gene3D" id="2.170.260.10">
    <property type="entry name" value="paz domain"/>
    <property type="match status" value="1"/>
</dbReference>
<dbReference type="InterPro" id="IPR014811">
    <property type="entry name" value="ArgoL1"/>
</dbReference>
<evidence type="ECO:0000256" key="7">
    <source>
        <dbReference type="ARBA" id="ARBA00023136"/>
    </source>
</evidence>
<dbReference type="PANTHER" id="PTHR22891">
    <property type="entry name" value="EUKARYOTIC TRANSLATION INITIATION FACTOR 2C"/>
    <property type="match status" value="1"/>
</dbReference>
<dbReference type="SMART" id="SM00949">
    <property type="entry name" value="PAZ"/>
    <property type="match status" value="1"/>
</dbReference>